<evidence type="ECO:0000313" key="5">
    <source>
        <dbReference type="Proteomes" id="UP000799444"/>
    </source>
</evidence>
<sequence>MFSWITGPRITNVIEDLQSDPAYDTTFIEPPDTPAHQFAVKAFKQAIFGTPAPADASNAPKKLEKKARLDAANAKNKDPTSSQSGAAASSPTKAGILMTPGTASKGRKTVKFGAQVVDNEGKRSNSGSSGIPSDCPGKFPSPFTPGTELKDDAISDKKPRTKLTAALYDARTAMQATPGQKAKARDDSDITLDMGAPRSESGKFWKGKFELYAENSEKEMKKLVAKQQLAKSFAKQKDGEMTELTTRLNDECKRARHRERELEQQNKELQERTTRLNEECKRARHRERELEQQNKEFQERLRAAMAENTSASVEITALKNRIDLLEKSLVPSSETQGNKMSFQIYEDSKDSAQLQAERQKTHDISGRETDEPTSIILGKSPRASAVGKENSPPKPRHARRQTLPDTSLRLLDTSSRPATSHAAASTITAAASQLLEAEIKSAQASILPFEPLVKPGRMPRTGPLPNKSPLVRRQPESSKENAIPPKSPRDFASSPLPQPSPAPDPWMQDFDESSLAQIDKMALPISSGQSSGTAYSRPIRASQATRAASQRATKSRVSAPRVDSSNQGFQASTVEKSAPQGSKFDMPKSATHHAEGSSAVSSNRFPLSTDRREMAKLRLAQRKQKKLQG</sequence>
<dbReference type="InterPro" id="IPR021589">
    <property type="entry name" value="Cut12"/>
</dbReference>
<feature type="region of interest" description="Disordered" evidence="2">
    <location>
        <begin position="347"/>
        <end position="408"/>
    </location>
</feature>
<feature type="compositionally biased region" description="Polar residues" evidence="2">
    <location>
        <begin position="563"/>
        <end position="575"/>
    </location>
</feature>
<dbReference type="Proteomes" id="UP000799444">
    <property type="component" value="Unassembled WGS sequence"/>
</dbReference>
<feature type="region of interest" description="Disordered" evidence="2">
    <location>
        <begin position="51"/>
        <end position="157"/>
    </location>
</feature>
<accession>A0A9P4QPF2</accession>
<dbReference type="AlphaFoldDB" id="A0A9P4QPF2"/>
<feature type="compositionally biased region" description="Polar residues" evidence="2">
    <location>
        <begin position="79"/>
        <end position="92"/>
    </location>
</feature>
<feature type="compositionally biased region" description="Basic and acidic residues" evidence="2">
    <location>
        <begin position="357"/>
        <end position="370"/>
    </location>
</feature>
<keyword evidence="1" id="KW-0175">Coiled coil</keyword>
<dbReference type="EMBL" id="ML996200">
    <property type="protein sequence ID" value="KAF2731238.1"/>
    <property type="molecule type" value="Genomic_DNA"/>
</dbReference>
<feature type="compositionally biased region" description="Basic and acidic residues" evidence="2">
    <location>
        <begin position="148"/>
        <end position="157"/>
    </location>
</feature>
<evidence type="ECO:0000259" key="3">
    <source>
        <dbReference type="Pfam" id="PF11500"/>
    </source>
</evidence>
<dbReference type="Pfam" id="PF11500">
    <property type="entry name" value="Cut12"/>
    <property type="match status" value="1"/>
</dbReference>
<feature type="domain" description="Spindle pole body-associated protein cut12" evidence="3">
    <location>
        <begin position="176"/>
        <end position="275"/>
    </location>
</feature>
<gene>
    <name evidence="4" type="ORF">EJ04DRAFT_514742</name>
</gene>
<evidence type="ECO:0000256" key="2">
    <source>
        <dbReference type="SAM" id="MobiDB-lite"/>
    </source>
</evidence>
<keyword evidence="5" id="KW-1185">Reference proteome</keyword>
<protein>
    <recommendedName>
        <fullName evidence="3">Spindle pole body-associated protein cut12 domain-containing protein</fullName>
    </recommendedName>
</protein>
<feature type="compositionally biased region" description="Basic residues" evidence="2">
    <location>
        <begin position="619"/>
        <end position="629"/>
    </location>
</feature>
<dbReference type="OrthoDB" id="5383703at2759"/>
<feature type="compositionally biased region" description="Low complexity" evidence="2">
    <location>
        <begin position="540"/>
        <end position="552"/>
    </location>
</feature>
<evidence type="ECO:0000313" key="4">
    <source>
        <dbReference type="EMBL" id="KAF2731238.1"/>
    </source>
</evidence>
<name>A0A9P4QPF2_9PLEO</name>
<comment type="caution">
    <text evidence="4">The sequence shown here is derived from an EMBL/GenBank/DDBJ whole genome shotgun (WGS) entry which is preliminary data.</text>
</comment>
<feature type="coiled-coil region" evidence="1">
    <location>
        <begin position="245"/>
        <end position="314"/>
    </location>
</feature>
<reference evidence="4" key="1">
    <citation type="journal article" date="2020" name="Stud. Mycol.">
        <title>101 Dothideomycetes genomes: a test case for predicting lifestyles and emergence of pathogens.</title>
        <authorList>
            <person name="Haridas S."/>
            <person name="Albert R."/>
            <person name="Binder M."/>
            <person name="Bloem J."/>
            <person name="Labutti K."/>
            <person name="Salamov A."/>
            <person name="Andreopoulos B."/>
            <person name="Baker S."/>
            <person name="Barry K."/>
            <person name="Bills G."/>
            <person name="Bluhm B."/>
            <person name="Cannon C."/>
            <person name="Castanera R."/>
            <person name="Culley D."/>
            <person name="Daum C."/>
            <person name="Ezra D."/>
            <person name="Gonzalez J."/>
            <person name="Henrissat B."/>
            <person name="Kuo A."/>
            <person name="Liang C."/>
            <person name="Lipzen A."/>
            <person name="Lutzoni F."/>
            <person name="Magnuson J."/>
            <person name="Mondo S."/>
            <person name="Nolan M."/>
            <person name="Ohm R."/>
            <person name="Pangilinan J."/>
            <person name="Park H.-J."/>
            <person name="Ramirez L."/>
            <person name="Alfaro M."/>
            <person name="Sun H."/>
            <person name="Tritt A."/>
            <person name="Yoshinaga Y."/>
            <person name="Zwiers L.-H."/>
            <person name="Turgeon B."/>
            <person name="Goodwin S."/>
            <person name="Spatafora J."/>
            <person name="Crous P."/>
            <person name="Grigoriev I."/>
        </authorList>
    </citation>
    <scope>NUCLEOTIDE SEQUENCE</scope>
    <source>
        <strain evidence="4">CBS 125425</strain>
    </source>
</reference>
<evidence type="ECO:0000256" key="1">
    <source>
        <dbReference type="SAM" id="Coils"/>
    </source>
</evidence>
<proteinExistence type="predicted"/>
<organism evidence="4 5">
    <name type="scientific">Polyplosphaeria fusca</name>
    <dbReference type="NCBI Taxonomy" id="682080"/>
    <lineage>
        <taxon>Eukaryota</taxon>
        <taxon>Fungi</taxon>
        <taxon>Dikarya</taxon>
        <taxon>Ascomycota</taxon>
        <taxon>Pezizomycotina</taxon>
        <taxon>Dothideomycetes</taxon>
        <taxon>Pleosporomycetidae</taxon>
        <taxon>Pleosporales</taxon>
        <taxon>Tetraplosphaeriaceae</taxon>
        <taxon>Polyplosphaeria</taxon>
    </lineage>
</organism>
<feature type="region of interest" description="Disordered" evidence="2">
    <location>
        <begin position="452"/>
        <end position="629"/>
    </location>
</feature>